<dbReference type="Proteomes" id="UP000315440">
    <property type="component" value="Unassembled WGS sequence"/>
</dbReference>
<proteinExistence type="predicted"/>
<reference evidence="1 2" key="1">
    <citation type="submission" date="2019-02" db="EMBL/GenBank/DDBJ databases">
        <title>Deep-cultivation of Planctomycetes and their phenomic and genomic characterization uncovers novel biology.</title>
        <authorList>
            <person name="Wiegand S."/>
            <person name="Jogler M."/>
            <person name="Boedeker C."/>
            <person name="Pinto D."/>
            <person name="Vollmers J."/>
            <person name="Rivas-Marin E."/>
            <person name="Kohn T."/>
            <person name="Peeters S.H."/>
            <person name="Heuer A."/>
            <person name="Rast P."/>
            <person name="Oberbeckmann S."/>
            <person name="Bunk B."/>
            <person name="Jeske O."/>
            <person name="Meyerdierks A."/>
            <person name="Storesund J.E."/>
            <person name="Kallscheuer N."/>
            <person name="Luecker S."/>
            <person name="Lage O.M."/>
            <person name="Pohl T."/>
            <person name="Merkel B.J."/>
            <person name="Hornburger P."/>
            <person name="Mueller R.-W."/>
            <person name="Bruemmer F."/>
            <person name="Labrenz M."/>
            <person name="Spormann A.M."/>
            <person name="Op Den Camp H."/>
            <person name="Overmann J."/>
            <person name="Amann R."/>
            <person name="Jetten M.S.M."/>
            <person name="Mascher T."/>
            <person name="Medema M.H."/>
            <person name="Devos D.P."/>
            <person name="Kaster A.-K."/>
            <person name="Ovreas L."/>
            <person name="Rohde M."/>
            <person name="Galperin M.Y."/>
            <person name="Jogler C."/>
        </authorList>
    </citation>
    <scope>NUCLEOTIDE SEQUENCE [LARGE SCALE GENOMIC DNA]</scope>
    <source>
        <strain evidence="1 2">Mal64</strain>
    </source>
</reference>
<evidence type="ECO:0000313" key="1">
    <source>
        <dbReference type="EMBL" id="TWT91070.1"/>
    </source>
</evidence>
<dbReference type="EMBL" id="SJPQ01000001">
    <property type="protein sequence ID" value="TWT91070.1"/>
    <property type="molecule type" value="Genomic_DNA"/>
</dbReference>
<dbReference type="AlphaFoldDB" id="A0A5C5ZV02"/>
<organism evidence="1 2">
    <name type="scientific">Pseudobythopirellula maris</name>
    <dbReference type="NCBI Taxonomy" id="2527991"/>
    <lineage>
        <taxon>Bacteria</taxon>
        <taxon>Pseudomonadati</taxon>
        <taxon>Planctomycetota</taxon>
        <taxon>Planctomycetia</taxon>
        <taxon>Pirellulales</taxon>
        <taxon>Lacipirellulaceae</taxon>
        <taxon>Pseudobythopirellula</taxon>
    </lineage>
</organism>
<keyword evidence="2" id="KW-1185">Reference proteome</keyword>
<name>A0A5C5ZV02_9BACT</name>
<protein>
    <submittedName>
        <fullName evidence="1">Uncharacterized protein</fullName>
    </submittedName>
</protein>
<sequence length="57" mass="6287">MLDSLCNFLRSFALDRDAISPSRNLNGTTRPYANRQNVLCVFHTEFGSVTVVLGDPG</sequence>
<comment type="caution">
    <text evidence="1">The sequence shown here is derived from an EMBL/GenBank/DDBJ whole genome shotgun (WGS) entry which is preliminary data.</text>
</comment>
<accession>A0A5C5ZV02</accession>
<evidence type="ECO:0000313" key="2">
    <source>
        <dbReference type="Proteomes" id="UP000315440"/>
    </source>
</evidence>
<gene>
    <name evidence="1" type="ORF">Mal64_14690</name>
</gene>